<organism evidence="2 3">
    <name type="scientific">Amanita muscaria (strain Koide BX008)</name>
    <dbReference type="NCBI Taxonomy" id="946122"/>
    <lineage>
        <taxon>Eukaryota</taxon>
        <taxon>Fungi</taxon>
        <taxon>Dikarya</taxon>
        <taxon>Basidiomycota</taxon>
        <taxon>Agaricomycotina</taxon>
        <taxon>Agaricomycetes</taxon>
        <taxon>Agaricomycetidae</taxon>
        <taxon>Agaricales</taxon>
        <taxon>Pluteineae</taxon>
        <taxon>Amanitaceae</taxon>
        <taxon>Amanita</taxon>
    </lineage>
</organism>
<evidence type="ECO:0000313" key="3">
    <source>
        <dbReference type="Proteomes" id="UP000054549"/>
    </source>
</evidence>
<proteinExistence type="predicted"/>
<name>A0A0C2W616_AMAMK</name>
<evidence type="ECO:0000256" key="1">
    <source>
        <dbReference type="SAM" id="MobiDB-lite"/>
    </source>
</evidence>
<gene>
    <name evidence="2" type="ORF">M378DRAFT_465755</name>
</gene>
<protein>
    <submittedName>
        <fullName evidence="2">Uncharacterized protein</fullName>
    </submittedName>
</protein>
<dbReference type="Proteomes" id="UP000054549">
    <property type="component" value="Unassembled WGS sequence"/>
</dbReference>
<dbReference type="EMBL" id="KN818415">
    <property type="protein sequence ID" value="KIL56562.1"/>
    <property type="molecule type" value="Genomic_DNA"/>
</dbReference>
<accession>A0A0C2W616</accession>
<reference evidence="2 3" key="1">
    <citation type="submission" date="2014-04" db="EMBL/GenBank/DDBJ databases">
        <title>Evolutionary Origins and Diversification of the Mycorrhizal Mutualists.</title>
        <authorList>
            <consortium name="DOE Joint Genome Institute"/>
            <consortium name="Mycorrhizal Genomics Consortium"/>
            <person name="Kohler A."/>
            <person name="Kuo A."/>
            <person name="Nagy L.G."/>
            <person name="Floudas D."/>
            <person name="Copeland A."/>
            <person name="Barry K.W."/>
            <person name="Cichocki N."/>
            <person name="Veneault-Fourrey C."/>
            <person name="LaButti K."/>
            <person name="Lindquist E.A."/>
            <person name="Lipzen A."/>
            <person name="Lundell T."/>
            <person name="Morin E."/>
            <person name="Murat C."/>
            <person name="Riley R."/>
            <person name="Ohm R."/>
            <person name="Sun H."/>
            <person name="Tunlid A."/>
            <person name="Henrissat B."/>
            <person name="Grigoriev I.V."/>
            <person name="Hibbett D.S."/>
            <person name="Martin F."/>
        </authorList>
    </citation>
    <scope>NUCLEOTIDE SEQUENCE [LARGE SCALE GENOMIC DNA]</scope>
    <source>
        <strain evidence="2 3">Koide BX008</strain>
    </source>
</reference>
<feature type="region of interest" description="Disordered" evidence="1">
    <location>
        <begin position="96"/>
        <end position="125"/>
    </location>
</feature>
<evidence type="ECO:0000313" key="2">
    <source>
        <dbReference type="EMBL" id="KIL56562.1"/>
    </source>
</evidence>
<feature type="compositionally biased region" description="Basic and acidic residues" evidence="1">
    <location>
        <begin position="103"/>
        <end position="125"/>
    </location>
</feature>
<keyword evidence="3" id="KW-1185">Reference proteome</keyword>
<dbReference type="InParanoid" id="A0A0C2W616"/>
<sequence length="125" mass="14387">MLVFFLLQDDHYEKPYSVRTSPFFPGLCNGFKFTQPHTGPLRNSSSPLRRHGSFLYCCPRCRHYATFTDAYIVALFWKQTPCPDYASKVQCHQRRLAAGPGHTARDQRIRKDSSHIHDRPEGASS</sequence>
<dbReference type="HOGENOM" id="CLU_1992048_0_0_1"/>
<dbReference type="AlphaFoldDB" id="A0A0C2W616"/>